<comment type="caution">
    <text evidence="1">The sequence shown here is derived from an EMBL/GenBank/DDBJ whole genome shotgun (WGS) entry which is preliminary data.</text>
</comment>
<gene>
    <name evidence="1" type="ORF">B5V02_09260</name>
</gene>
<evidence type="ECO:0000313" key="2">
    <source>
        <dbReference type="Proteomes" id="UP000248616"/>
    </source>
</evidence>
<keyword evidence="2" id="KW-1185">Reference proteome</keyword>
<evidence type="ECO:0000313" key="1">
    <source>
        <dbReference type="EMBL" id="PZV38830.1"/>
    </source>
</evidence>
<dbReference type="EMBL" id="MZXV01000017">
    <property type="protein sequence ID" value="PZV38830.1"/>
    <property type="molecule type" value="Genomic_DNA"/>
</dbReference>
<reference evidence="2" key="1">
    <citation type="submission" date="2017-03" db="EMBL/GenBank/DDBJ databases">
        <authorList>
            <person name="Safronova V.I."/>
            <person name="Sazanova A.L."/>
            <person name="Chirak E.R."/>
        </authorList>
    </citation>
    <scope>NUCLEOTIDE SEQUENCE [LARGE SCALE GENOMIC DNA]</scope>
    <source>
        <strain evidence="2">Ach-343</strain>
    </source>
</reference>
<sequence length="67" mass="7711">MVSKAKNCGLLMANYHKIFEKTTVPGIAAQIRVAATLGYYLVDRVKRLLTTTWRELLIETWWAIQKS</sequence>
<dbReference type="Proteomes" id="UP000248616">
    <property type="component" value="Unassembled WGS sequence"/>
</dbReference>
<dbReference type="AlphaFoldDB" id="A0A2W7C6L8"/>
<organism evidence="1 2">
    <name type="scientific">Mesorhizobium kowhaii</name>
    <dbReference type="NCBI Taxonomy" id="1300272"/>
    <lineage>
        <taxon>Bacteria</taxon>
        <taxon>Pseudomonadati</taxon>
        <taxon>Pseudomonadota</taxon>
        <taxon>Alphaproteobacteria</taxon>
        <taxon>Hyphomicrobiales</taxon>
        <taxon>Phyllobacteriaceae</taxon>
        <taxon>Mesorhizobium</taxon>
    </lineage>
</organism>
<protein>
    <submittedName>
        <fullName evidence="1">Uncharacterized protein</fullName>
    </submittedName>
</protein>
<name>A0A2W7C6L8_9HYPH</name>
<accession>A0A2W7C6L8</accession>
<proteinExistence type="predicted"/>